<accession>A0A1A9WME9</accession>
<keyword evidence="1" id="KW-0472">Membrane</keyword>
<keyword evidence="1" id="KW-1133">Transmembrane helix</keyword>
<dbReference type="AlphaFoldDB" id="A0A1A9WME9"/>
<reference evidence="3" key="1">
    <citation type="submission" date="2014-03" db="EMBL/GenBank/DDBJ databases">
        <authorList>
            <person name="Aksoy S."/>
            <person name="Warren W."/>
            <person name="Wilson R.K."/>
        </authorList>
    </citation>
    <scope>NUCLEOTIDE SEQUENCE [LARGE SCALE GENOMIC DNA]</scope>
    <source>
        <strain evidence="3">IAEA</strain>
    </source>
</reference>
<sequence length="120" mass="13761">MNLKIKTLQNVRERVCPYLNTAVVTVNNKLNAKRSKNKAIALLTLVSFLDSTSILFNARRIQLLIGMPVSNCIRSTPLFTILNELIENSPFIIDNVNQIEHNKLEKDDETTTWNYTTINR</sequence>
<dbReference type="VEuPathDB" id="VectorBase:GBRI024937"/>
<protein>
    <submittedName>
        <fullName evidence="2">Uncharacterized protein</fullName>
    </submittedName>
</protein>
<proteinExistence type="predicted"/>
<organism evidence="2 3">
    <name type="scientific">Glossina brevipalpis</name>
    <dbReference type="NCBI Taxonomy" id="37001"/>
    <lineage>
        <taxon>Eukaryota</taxon>
        <taxon>Metazoa</taxon>
        <taxon>Ecdysozoa</taxon>
        <taxon>Arthropoda</taxon>
        <taxon>Hexapoda</taxon>
        <taxon>Insecta</taxon>
        <taxon>Pterygota</taxon>
        <taxon>Neoptera</taxon>
        <taxon>Endopterygota</taxon>
        <taxon>Diptera</taxon>
        <taxon>Brachycera</taxon>
        <taxon>Muscomorpha</taxon>
        <taxon>Hippoboscoidea</taxon>
        <taxon>Glossinidae</taxon>
        <taxon>Glossina</taxon>
    </lineage>
</organism>
<keyword evidence="3" id="KW-1185">Reference proteome</keyword>
<evidence type="ECO:0000256" key="1">
    <source>
        <dbReference type="SAM" id="Phobius"/>
    </source>
</evidence>
<evidence type="ECO:0000313" key="2">
    <source>
        <dbReference type="EnsemblMetazoa" id="GBRI024937-PA"/>
    </source>
</evidence>
<name>A0A1A9WME9_9MUSC</name>
<dbReference type="Proteomes" id="UP000091820">
    <property type="component" value="Unassembled WGS sequence"/>
</dbReference>
<feature type="transmembrane region" description="Helical" evidence="1">
    <location>
        <begin position="39"/>
        <end position="58"/>
    </location>
</feature>
<reference evidence="2" key="2">
    <citation type="submission" date="2020-05" db="UniProtKB">
        <authorList>
            <consortium name="EnsemblMetazoa"/>
        </authorList>
    </citation>
    <scope>IDENTIFICATION</scope>
    <source>
        <strain evidence="2">IAEA</strain>
    </source>
</reference>
<keyword evidence="1" id="KW-0812">Transmembrane</keyword>
<dbReference type="EnsemblMetazoa" id="GBRI024937-RA">
    <property type="protein sequence ID" value="GBRI024937-PA"/>
    <property type="gene ID" value="GBRI024937"/>
</dbReference>
<evidence type="ECO:0000313" key="3">
    <source>
        <dbReference type="Proteomes" id="UP000091820"/>
    </source>
</evidence>